<feature type="domain" description="HTH cro/C1-type" evidence="1">
    <location>
        <begin position="14"/>
        <end position="62"/>
    </location>
</feature>
<proteinExistence type="predicted"/>
<dbReference type="SUPFAM" id="SSF47413">
    <property type="entry name" value="lambda repressor-like DNA-binding domains"/>
    <property type="match status" value="1"/>
</dbReference>
<dbReference type="AlphaFoldDB" id="A0A1H0S3V5"/>
<evidence type="ECO:0000259" key="1">
    <source>
        <dbReference type="PROSITE" id="PS50943"/>
    </source>
</evidence>
<dbReference type="Pfam" id="PF13443">
    <property type="entry name" value="HTH_26"/>
    <property type="match status" value="1"/>
</dbReference>
<dbReference type="RefSeq" id="WP_074572300.1">
    <property type="nucleotide sequence ID" value="NZ_FNJQ01000015.1"/>
</dbReference>
<protein>
    <submittedName>
        <fullName evidence="2">Cro/C1-type HTH DNA-binding domain-containing protein</fullName>
    </submittedName>
</protein>
<reference evidence="2 3" key="1">
    <citation type="submission" date="2016-10" db="EMBL/GenBank/DDBJ databases">
        <authorList>
            <person name="de Groot N.N."/>
        </authorList>
    </citation>
    <scope>NUCLEOTIDE SEQUENCE [LARGE SCALE GENOMIC DNA]</scope>
    <source>
        <strain evidence="2 3">S137</strain>
    </source>
</reference>
<name>A0A1H0S3V5_SELRU</name>
<sequence length="121" mass="13579">MTKFINNVNKYLSEMKIKQAYLSMITGIDKNKMSRLLTGVQEESGTDMEKIARGLGKNIEFFLADTIIIPRACTSAANKIAFYAGEPSGEQQQIANQLMELMENIDEVMSAKCRFENMARG</sequence>
<dbReference type="InterPro" id="IPR001387">
    <property type="entry name" value="Cro/C1-type_HTH"/>
</dbReference>
<dbReference type="GO" id="GO:0003677">
    <property type="term" value="F:DNA binding"/>
    <property type="evidence" value="ECO:0007669"/>
    <property type="project" value="UniProtKB-KW"/>
</dbReference>
<dbReference type="Gene3D" id="1.10.260.40">
    <property type="entry name" value="lambda repressor-like DNA-binding domains"/>
    <property type="match status" value="1"/>
</dbReference>
<evidence type="ECO:0000313" key="2">
    <source>
        <dbReference type="EMBL" id="SDP36305.1"/>
    </source>
</evidence>
<keyword evidence="2" id="KW-0238">DNA-binding</keyword>
<accession>A0A1H0S3V5</accession>
<dbReference type="OrthoDB" id="2003815at2"/>
<evidence type="ECO:0000313" key="3">
    <source>
        <dbReference type="Proteomes" id="UP000182412"/>
    </source>
</evidence>
<organism evidence="2 3">
    <name type="scientific">Selenomonas ruminantium</name>
    <dbReference type="NCBI Taxonomy" id="971"/>
    <lineage>
        <taxon>Bacteria</taxon>
        <taxon>Bacillati</taxon>
        <taxon>Bacillota</taxon>
        <taxon>Negativicutes</taxon>
        <taxon>Selenomonadales</taxon>
        <taxon>Selenomonadaceae</taxon>
        <taxon>Selenomonas</taxon>
    </lineage>
</organism>
<dbReference type="PROSITE" id="PS50943">
    <property type="entry name" value="HTH_CROC1"/>
    <property type="match status" value="1"/>
</dbReference>
<dbReference type="EMBL" id="FNJQ01000015">
    <property type="protein sequence ID" value="SDP36305.1"/>
    <property type="molecule type" value="Genomic_DNA"/>
</dbReference>
<dbReference type="InterPro" id="IPR010982">
    <property type="entry name" value="Lambda_DNA-bd_dom_sf"/>
</dbReference>
<dbReference type="Proteomes" id="UP000182412">
    <property type="component" value="Unassembled WGS sequence"/>
</dbReference>
<gene>
    <name evidence="2" type="ORF">SAMN05216366_11547</name>
</gene>
<dbReference type="CDD" id="cd00093">
    <property type="entry name" value="HTH_XRE"/>
    <property type="match status" value="1"/>
</dbReference>